<gene>
    <name evidence="2" type="ORF">HINF_LOCUS24367</name>
    <name evidence="3" type="ORF">HINF_LOCUS30042</name>
</gene>
<keyword evidence="1" id="KW-0812">Transmembrane</keyword>
<sequence length="226" mass="26968">MFTYVIICDYKLQCQKYRYKKCLLISKITSFKTLNFLYGPLLDAMTNQYYTWVKCLKLLQKKMKMATESLNLGTNWKKYIKELLSYYSSKLRSTDTAVYTLDTLRSMIHIPKNAIRYISAHSFGTSQKQSLNNQLLQSQETFKNDIFILTRSLLLFIKDSIFSVLIFEMSPNYINSEMMVLFYTLSCYYCVINIYITLMLGYQIFRDFYYLLVDSYTTVFERRLDM</sequence>
<evidence type="ECO:0000313" key="2">
    <source>
        <dbReference type="EMBL" id="CAI9936722.1"/>
    </source>
</evidence>
<reference evidence="3 4" key="2">
    <citation type="submission" date="2024-07" db="EMBL/GenBank/DDBJ databases">
        <authorList>
            <person name="Akdeniz Z."/>
        </authorList>
    </citation>
    <scope>NUCLEOTIDE SEQUENCE [LARGE SCALE GENOMIC DNA]</scope>
</reference>
<organism evidence="2">
    <name type="scientific">Hexamita inflata</name>
    <dbReference type="NCBI Taxonomy" id="28002"/>
    <lineage>
        <taxon>Eukaryota</taxon>
        <taxon>Metamonada</taxon>
        <taxon>Diplomonadida</taxon>
        <taxon>Hexamitidae</taxon>
        <taxon>Hexamitinae</taxon>
        <taxon>Hexamita</taxon>
    </lineage>
</organism>
<evidence type="ECO:0000313" key="4">
    <source>
        <dbReference type="Proteomes" id="UP001642409"/>
    </source>
</evidence>
<keyword evidence="1" id="KW-1133">Transmembrane helix</keyword>
<accession>A0AA86PJD2</accession>
<feature type="transmembrane region" description="Helical" evidence="1">
    <location>
        <begin position="179"/>
        <end position="205"/>
    </location>
</feature>
<proteinExistence type="predicted"/>
<reference evidence="2" key="1">
    <citation type="submission" date="2023-06" db="EMBL/GenBank/DDBJ databases">
        <authorList>
            <person name="Kurt Z."/>
        </authorList>
    </citation>
    <scope>NUCLEOTIDE SEQUENCE</scope>
</reference>
<dbReference type="EMBL" id="CATOUU010000642">
    <property type="protein sequence ID" value="CAI9936722.1"/>
    <property type="molecule type" value="Genomic_DNA"/>
</dbReference>
<feature type="transmembrane region" description="Helical" evidence="1">
    <location>
        <begin position="146"/>
        <end position="167"/>
    </location>
</feature>
<dbReference type="AlphaFoldDB" id="A0AA86PJD2"/>
<comment type="caution">
    <text evidence="2">The sequence shown here is derived from an EMBL/GenBank/DDBJ whole genome shotgun (WGS) entry which is preliminary data.</text>
</comment>
<dbReference type="Proteomes" id="UP001642409">
    <property type="component" value="Unassembled WGS sequence"/>
</dbReference>
<keyword evidence="4" id="KW-1185">Reference proteome</keyword>
<evidence type="ECO:0000256" key="1">
    <source>
        <dbReference type="SAM" id="Phobius"/>
    </source>
</evidence>
<dbReference type="EMBL" id="CAXDID020000098">
    <property type="protein sequence ID" value="CAL6025204.1"/>
    <property type="molecule type" value="Genomic_DNA"/>
</dbReference>
<protein>
    <submittedName>
        <fullName evidence="3">Hypothetical_protein</fullName>
    </submittedName>
</protein>
<keyword evidence="1" id="KW-0472">Membrane</keyword>
<name>A0AA86PJD2_9EUKA</name>
<evidence type="ECO:0000313" key="3">
    <source>
        <dbReference type="EMBL" id="CAL6025204.1"/>
    </source>
</evidence>